<protein>
    <recommendedName>
        <fullName evidence="3">Phosphoesterase</fullName>
    </recommendedName>
</protein>
<dbReference type="InterPro" id="IPR038763">
    <property type="entry name" value="DHH_sf"/>
</dbReference>
<gene>
    <name evidence="1" type="ORF">C0184_02865</name>
</gene>
<dbReference type="EMBL" id="PNIQ01000193">
    <property type="protein sequence ID" value="PMP85047.1"/>
    <property type="molecule type" value="Genomic_DNA"/>
</dbReference>
<dbReference type="AlphaFoldDB" id="A0A2J6XBK5"/>
<comment type="caution">
    <text evidence="1">The sequence shown here is derived from an EMBL/GenBank/DDBJ whole genome shotgun (WGS) entry which is preliminary data.</text>
</comment>
<evidence type="ECO:0008006" key="3">
    <source>
        <dbReference type="Google" id="ProtNLM"/>
    </source>
</evidence>
<sequence>MEPPLMIVGHLAPDLDCLTAIWLLMRFGPAKDADLRFVPAGRTWQDQPVDANPRIIHVDTGGGRFDHHQTNDPTLSAAELVRRVVAPNDEALRRLVDQVTRIDHANYRPGHVFFNINDLIAGYNALYPNHPHHVAQAMLANLDAWYEHEVRQLRFEQAFQNRLEFETPWGLGIAVQSVDGGSSRLAYSYGAVVFAYRDRRGYMGVTAQRRSNVDLQPVYETLRQRDSQADWYLHPSHRLLLCGTPKAPPRRLSQLSLEELVEIIRRK</sequence>
<evidence type="ECO:0000313" key="1">
    <source>
        <dbReference type="EMBL" id="PMP85047.1"/>
    </source>
</evidence>
<dbReference type="SUPFAM" id="SSF64182">
    <property type="entry name" value="DHH phosphoesterases"/>
    <property type="match status" value="1"/>
</dbReference>
<reference evidence="1 2" key="1">
    <citation type="submission" date="2018-01" db="EMBL/GenBank/DDBJ databases">
        <title>Metagenomic assembled genomes from two thermal pools in the Uzon Caldera, Kamchatka, Russia.</title>
        <authorList>
            <person name="Wilkins L."/>
            <person name="Ettinger C."/>
        </authorList>
    </citation>
    <scope>NUCLEOTIDE SEQUENCE [LARGE SCALE GENOMIC DNA]</scope>
    <source>
        <strain evidence="1">ZAV-02</strain>
    </source>
</reference>
<accession>A0A2J6XBK5</accession>
<proteinExistence type="predicted"/>
<evidence type="ECO:0000313" key="2">
    <source>
        <dbReference type="Proteomes" id="UP000243376"/>
    </source>
</evidence>
<name>A0A2J6XBK5_9CHLR</name>
<dbReference type="Proteomes" id="UP000243376">
    <property type="component" value="Unassembled WGS sequence"/>
</dbReference>
<organism evidence="1 2">
    <name type="scientific">Chloroflexus aggregans</name>
    <dbReference type="NCBI Taxonomy" id="152260"/>
    <lineage>
        <taxon>Bacteria</taxon>
        <taxon>Bacillati</taxon>
        <taxon>Chloroflexota</taxon>
        <taxon>Chloroflexia</taxon>
        <taxon>Chloroflexales</taxon>
        <taxon>Chloroflexineae</taxon>
        <taxon>Chloroflexaceae</taxon>
        <taxon>Chloroflexus</taxon>
    </lineage>
</organism>